<dbReference type="PANTHER" id="PTHR48090">
    <property type="entry name" value="UNDECAPRENYL-PHOSPHATE 4-DEOXY-4-FORMAMIDO-L-ARABINOSE TRANSFERASE-RELATED"/>
    <property type="match status" value="1"/>
</dbReference>
<evidence type="ECO:0000259" key="2">
    <source>
        <dbReference type="Pfam" id="PF00535"/>
    </source>
</evidence>
<dbReference type="PANTHER" id="PTHR48090:SF7">
    <property type="entry name" value="RFBJ PROTEIN"/>
    <property type="match status" value="1"/>
</dbReference>
<dbReference type="EMBL" id="CP094533">
    <property type="protein sequence ID" value="UOE26033.1"/>
    <property type="molecule type" value="Genomic_DNA"/>
</dbReference>
<evidence type="ECO:0000313" key="3">
    <source>
        <dbReference type="EMBL" id="UOE26033.1"/>
    </source>
</evidence>
<name>A0ABY4ASC6_9MICO</name>
<dbReference type="Proteomes" id="UP000831304">
    <property type="component" value="Chromosome"/>
</dbReference>
<dbReference type="InterPro" id="IPR001173">
    <property type="entry name" value="Glyco_trans_2-like"/>
</dbReference>
<accession>A0ABY4ASC6</accession>
<feature type="domain" description="Glycosyltransferase 2-like" evidence="2">
    <location>
        <begin position="14"/>
        <end position="162"/>
    </location>
</feature>
<gene>
    <name evidence="3" type="ORF">MTP13_17250</name>
</gene>
<proteinExistence type="inferred from homology"/>
<dbReference type="InterPro" id="IPR050256">
    <property type="entry name" value="Glycosyltransferase_2"/>
</dbReference>
<organism evidence="3 4">
    <name type="scientific">Agromyces soli</name>
    <dbReference type="NCBI Taxonomy" id="659012"/>
    <lineage>
        <taxon>Bacteria</taxon>
        <taxon>Bacillati</taxon>
        <taxon>Actinomycetota</taxon>
        <taxon>Actinomycetes</taxon>
        <taxon>Micrococcales</taxon>
        <taxon>Microbacteriaceae</taxon>
        <taxon>Agromyces</taxon>
    </lineage>
</organism>
<dbReference type="RefSeq" id="WP_243568873.1">
    <property type="nucleotide sequence ID" value="NZ_BAAARD010000006.1"/>
</dbReference>
<keyword evidence="4" id="KW-1185">Reference proteome</keyword>
<protein>
    <submittedName>
        <fullName evidence="3">Glycosyltransferase family 2 protein</fullName>
    </submittedName>
</protein>
<reference evidence="3 4" key="1">
    <citation type="submission" date="2022-03" db="EMBL/GenBank/DDBJ databases">
        <title>Agromyces sp. isolated from the gut of P. brevitarsis seulensis larvae.</title>
        <authorList>
            <person name="Won M."/>
            <person name="Kwon S.-W."/>
        </authorList>
    </citation>
    <scope>NUCLEOTIDE SEQUENCE [LARGE SCALE GENOMIC DNA]</scope>
    <source>
        <strain evidence="3 4">KACC 16215</strain>
    </source>
</reference>
<dbReference type="SUPFAM" id="SSF53448">
    <property type="entry name" value="Nucleotide-diphospho-sugar transferases"/>
    <property type="match status" value="1"/>
</dbReference>
<dbReference type="Pfam" id="PF00535">
    <property type="entry name" value="Glycos_transf_2"/>
    <property type="match status" value="1"/>
</dbReference>
<evidence type="ECO:0000256" key="1">
    <source>
        <dbReference type="ARBA" id="ARBA00006739"/>
    </source>
</evidence>
<dbReference type="CDD" id="cd04179">
    <property type="entry name" value="DPM_DPG-synthase_like"/>
    <property type="match status" value="1"/>
</dbReference>
<dbReference type="Gene3D" id="3.90.550.10">
    <property type="entry name" value="Spore Coat Polysaccharide Biosynthesis Protein SpsA, Chain A"/>
    <property type="match status" value="1"/>
</dbReference>
<sequence>MSARDPRDGRTLLVLPALNEADSVGEVLAEIARVLPDIDRLVVDDGSTDLTAAVARAAGAEVLVLPFNLGVGGAMRAGFRYALEHGYDRVVQIDADGQHDPGAVPELLDGLAEADIVIGARFAGKGDYEAKGPRRWAMTVLAGILGRVSRTRLTDTTSGFKAMGPRAVALFARHYPAEYLGDTVEALVIAARAGLRITQVPVEMRQRSGGRPSQHPFRAAIHLVRAFAALCIALIRPRLTVPERPAAKNGAGS</sequence>
<dbReference type="InterPro" id="IPR029044">
    <property type="entry name" value="Nucleotide-diphossugar_trans"/>
</dbReference>
<evidence type="ECO:0000313" key="4">
    <source>
        <dbReference type="Proteomes" id="UP000831304"/>
    </source>
</evidence>
<comment type="similarity">
    <text evidence="1">Belongs to the glycosyltransferase 2 family.</text>
</comment>